<dbReference type="RefSeq" id="WP_170114319.1">
    <property type="nucleotide sequence ID" value="NZ_QJJR01000003.1"/>
</dbReference>
<accession>A0A2V3WFQ9</accession>
<reference evidence="1 2" key="1">
    <citation type="submission" date="2018-05" db="EMBL/GenBank/DDBJ databases">
        <title>Genomic Encyclopedia of Type Strains, Phase IV (KMG-IV): sequencing the most valuable type-strain genomes for metagenomic binning, comparative biology and taxonomic classification.</title>
        <authorList>
            <person name="Goeker M."/>
        </authorList>
    </citation>
    <scope>NUCLEOTIDE SEQUENCE [LARGE SCALE GENOMIC DNA]</scope>
    <source>
        <strain evidence="1 2">DSM 22440</strain>
    </source>
</reference>
<dbReference type="SUPFAM" id="SSF50814">
    <property type="entry name" value="Lipocalins"/>
    <property type="match status" value="1"/>
</dbReference>
<dbReference type="Pfam" id="PF09148">
    <property type="entry name" value="DUF1934"/>
    <property type="match status" value="1"/>
</dbReference>
<dbReference type="EMBL" id="QJJR01000003">
    <property type="protein sequence ID" value="PXW92070.1"/>
    <property type="molecule type" value="Genomic_DNA"/>
</dbReference>
<dbReference type="Proteomes" id="UP000247922">
    <property type="component" value="Unassembled WGS sequence"/>
</dbReference>
<protein>
    <submittedName>
        <fullName evidence="1">Uncharacterized beta-barrel protein YwiB (DUF1934 family)</fullName>
    </submittedName>
</protein>
<comment type="caution">
    <text evidence="1">The sequence shown here is derived from an EMBL/GenBank/DDBJ whole genome shotgun (WGS) entry which is preliminary data.</text>
</comment>
<evidence type="ECO:0000313" key="1">
    <source>
        <dbReference type="EMBL" id="PXW92070.1"/>
    </source>
</evidence>
<evidence type="ECO:0000313" key="2">
    <source>
        <dbReference type="Proteomes" id="UP000247922"/>
    </source>
</evidence>
<dbReference type="Gene3D" id="2.40.128.20">
    <property type="match status" value="1"/>
</dbReference>
<dbReference type="AlphaFoldDB" id="A0A2V3WFQ9"/>
<dbReference type="InterPro" id="IPR015231">
    <property type="entry name" value="DUF1934"/>
</dbReference>
<organism evidence="1 2">
    <name type="scientific">Streptohalobacillus salinus</name>
    <dbReference type="NCBI Taxonomy" id="621096"/>
    <lineage>
        <taxon>Bacteria</taxon>
        <taxon>Bacillati</taxon>
        <taxon>Bacillota</taxon>
        <taxon>Bacilli</taxon>
        <taxon>Bacillales</taxon>
        <taxon>Bacillaceae</taxon>
        <taxon>Streptohalobacillus</taxon>
    </lineage>
</organism>
<gene>
    <name evidence="1" type="ORF">DES38_10385</name>
</gene>
<keyword evidence="2" id="KW-1185">Reference proteome</keyword>
<dbReference type="InterPro" id="IPR012674">
    <property type="entry name" value="Calycin"/>
</dbReference>
<name>A0A2V3WFQ9_9BACI</name>
<sequence>MEEIKETVAITLETTIRDGKDLQKETVKAEASLLQTETHAMVQFKHEMEETIVDTVFIIKAGKVTLKRTGAYQLTQQFNLNRKTESHYRHPYGSFNLSTETQKIDFIPLSSSERGRLTMDYQTVLNGETKRRHTLRLIIEEEQA</sequence>
<proteinExistence type="predicted"/>